<dbReference type="OrthoDB" id="7374867at2"/>
<feature type="signal peptide" evidence="2">
    <location>
        <begin position="1"/>
        <end position="29"/>
    </location>
</feature>
<dbReference type="AlphaFoldDB" id="A0A2W7HUN2"/>
<sequence length="354" mass="38743">MTGITKRTVLGATAAITAAAILPARRAAAQTYTAHEQQLYDAAKAEGEVTWYTGQLQAQPSEAVGHAFTDRFPGVRCNVVRTTSQVAFQRLSQDYRASVAQCDVFSSTDYSHFTFLKREGRLMEYRPVNAAGMVKAAREAADPDGYFQVTYLALYLLARRSDNLSEADAPKSWRELTDPKWRNKMAVGHPGFSGAIGNWAIMMRKAYGEPFFREFARNNPQVGRSAGDPVTTLNAGERMLGVAVPSAATLFSASRGNPLTLIYPTDGTLMVAAPSGAIKSAPKPNAAKLFMEFMTSPAYSEATRGFYAESLRPEVRPPEGSRPLDELTLISPTPEEVENGIPEVRELWRDIFGV</sequence>
<evidence type="ECO:0000313" key="4">
    <source>
        <dbReference type="Proteomes" id="UP000249688"/>
    </source>
</evidence>
<dbReference type="PANTHER" id="PTHR30006:SF2">
    <property type="entry name" value="ABC TRANSPORTER SUBSTRATE-BINDING PROTEIN"/>
    <property type="match status" value="1"/>
</dbReference>
<name>A0A2W7HUN2_9PROT</name>
<dbReference type="Gene3D" id="3.40.190.10">
    <property type="entry name" value="Periplasmic binding protein-like II"/>
    <property type="match status" value="2"/>
</dbReference>
<comment type="caution">
    <text evidence="3">The sequence shown here is derived from an EMBL/GenBank/DDBJ whole genome shotgun (WGS) entry which is preliminary data.</text>
</comment>
<proteinExistence type="predicted"/>
<evidence type="ECO:0000256" key="2">
    <source>
        <dbReference type="SAM" id="SignalP"/>
    </source>
</evidence>
<dbReference type="Proteomes" id="UP000249688">
    <property type="component" value="Unassembled WGS sequence"/>
</dbReference>
<evidence type="ECO:0000313" key="3">
    <source>
        <dbReference type="EMBL" id="PZW37710.1"/>
    </source>
</evidence>
<evidence type="ECO:0000256" key="1">
    <source>
        <dbReference type="ARBA" id="ARBA00022729"/>
    </source>
</evidence>
<accession>A0A2W7HUN2</accession>
<dbReference type="EMBL" id="QKYU01000042">
    <property type="protein sequence ID" value="PZW37710.1"/>
    <property type="molecule type" value="Genomic_DNA"/>
</dbReference>
<dbReference type="PANTHER" id="PTHR30006">
    <property type="entry name" value="THIAMINE-BINDING PERIPLASMIC PROTEIN-RELATED"/>
    <property type="match status" value="1"/>
</dbReference>
<dbReference type="SUPFAM" id="SSF53850">
    <property type="entry name" value="Periplasmic binding protein-like II"/>
    <property type="match status" value="1"/>
</dbReference>
<keyword evidence="1 2" id="KW-0732">Signal</keyword>
<dbReference type="Pfam" id="PF13531">
    <property type="entry name" value="SBP_bac_11"/>
    <property type="match status" value="1"/>
</dbReference>
<feature type="chain" id="PRO_5016105107" evidence="2">
    <location>
        <begin position="30"/>
        <end position="354"/>
    </location>
</feature>
<organism evidence="3 4">
    <name type="scientific">Humitalea rosea</name>
    <dbReference type="NCBI Taxonomy" id="990373"/>
    <lineage>
        <taxon>Bacteria</taxon>
        <taxon>Pseudomonadati</taxon>
        <taxon>Pseudomonadota</taxon>
        <taxon>Alphaproteobacteria</taxon>
        <taxon>Acetobacterales</taxon>
        <taxon>Roseomonadaceae</taxon>
        <taxon>Humitalea</taxon>
    </lineage>
</organism>
<dbReference type="PROSITE" id="PS51318">
    <property type="entry name" value="TAT"/>
    <property type="match status" value="1"/>
</dbReference>
<gene>
    <name evidence="3" type="ORF">C8P66_1427</name>
</gene>
<keyword evidence="4" id="KW-1185">Reference proteome</keyword>
<dbReference type="InterPro" id="IPR006311">
    <property type="entry name" value="TAT_signal"/>
</dbReference>
<dbReference type="RefSeq" id="WP_111400493.1">
    <property type="nucleotide sequence ID" value="NZ_QKYU01000042.1"/>
</dbReference>
<protein>
    <submittedName>
        <fullName evidence="3">Iron(III) transport system substrate-binding protein</fullName>
    </submittedName>
</protein>
<reference evidence="3 4" key="1">
    <citation type="submission" date="2018-06" db="EMBL/GenBank/DDBJ databases">
        <title>Genomic Encyclopedia of Archaeal and Bacterial Type Strains, Phase II (KMG-II): from individual species to whole genera.</title>
        <authorList>
            <person name="Goeker M."/>
        </authorList>
    </citation>
    <scope>NUCLEOTIDE SEQUENCE [LARGE SCALE GENOMIC DNA]</scope>
    <source>
        <strain evidence="3 4">DSM 24525</strain>
    </source>
</reference>